<gene>
    <name evidence="11" type="ORF">CAMP_LOCUS17070</name>
</gene>
<evidence type="ECO:0000256" key="9">
    <source>
        <dbReference type="SAM" id="MobiDB-lite"/>
    </source>
</evidence>
<dbReference type="CDD" id="cd00202">
    <property type="entry name" value="ZnF_GATA"/>
    <property type="match status" value="1"/>
</dbReference>
<feature type="region of interest" description="Disordered" evidence="9">
    <location>
        <begin position="79"/>
        <end position="106"/>
    </location>
</feature>
<dbReference type="OrthoDB" id="515401at2759"/>
<dbReference type="GO" id="GO:0000978">
    <property type="term" value="F:RNA polymerase II cis-regulatory region sequence-specific DNA binding"/>
    <property type="evidence" value="ECO:0007669"/>
    <property type="project" value="TreeGrafter"/>
</dbReference>
<feature type="compositionally biased region" description="Low complexity" evidence="9">
    <location>
        <begin position="14"/>
        <end position="31"/>
    </location>
</feature>
<dbReference type="InterPro" id="IPR039355">
    <property type="entry name" value="Transcription_factor_GATA"/>
</dbReference>
<comment type="subcellular location">
    <subcellularLocation>
        <location evidence="1">Nucleus</location>
    </subcellularLocation>
</comment>
<evidence type="ECO:0000256" key="3">
    <source>
        <dbReference type="ARBA" id="ARBA00022771"/>
    </source>
</evidence>
<dbReference type="GO" id="GO:0005634">
    <property type="term" value="C:nucleus"/>
    <property type="evidence" value="ECO:0007669"/>
    <property type="project" value="UniProtKB-SubCell"/>
</dbReference>
<dbReference type="Proteomes" id="UP001152747">
    <property type="component" value="Unassembled WGS sequence"/>
</dbReference>
<evidence type="ECO:0000256" key="8">
    <source>
        <dbReference type="PROSITE-ProRule" id="PRU00094"/>
    </source>
</evidence>
<evidence type="ECO:0000256" key="2">
    <source>
        <dbReference type="ARBA" id="ARBA00022723"/>
    </source>
</evidence>
<keyword evidence="2" id="KW-0479">Metal-binding</keyword>
<sequence>MNTQSPLGIQTYYPNSPHSSTDTSSRDSMMNTPIPSDTYSPANYHHLHHQQNQNHNQSQNHNQVQNYQDHQFEQQYQEYHHHQEAQPHHQLPPQFEPTNSSNSRAYYCPYPSTTETIQAPVTVASAAPLPAIAHLMKEVQIKEEFNEYYAPNPSMNDYRVEKIANPLADPYIQIEQPIYTDFANAPMLNQQDMLNPMNFSTNYMGATQFSHQQTVQLNLLDLSGFSTFNSCDPALPLMHQSPSQQNYVMPHSTFTPPPQDPLVAEQKPLVKKRMAAVQCHQNSICSNCKTRETTLWRRNGEGGVECNACNLYFRKNNRKRPLSLRKDGIMKRNRRPRNESPNGIRRQATC</sequence>
<reference evidence="11" key="1">
    <citation type="submission" date="2022-11" db="EMBL/GenBank/DDBJ databases">
        <authorList>
            <person name="Kikuchi T."/>
        </authorList>
    </citation>
    <scope>NUCLEOTIDE SEQUENCE</scope>
    <source>
        <strain evidence="11">PS1010</strain>
    </source>
</reference>
<name>A0A9P1J2A0_9PELO</name>
<dbReference type="InterPro" id="IPR013088">
    <property type="entry name" value="Znf_NHR/GATA"/>
</dbReference>
<evidence type="ECO:0000259" key="10">
    <source>
        <dbReference type="PROSITE" id="PS50114"/>
    </source>
</evidence>
<keyword evidence="4" id="KW-0862">Zinc</keyword>
<dbReference type="GO" id="GO:0000981">
    <property type="term" value="F:DNA-binding transcription factor activity, RNA polymerase II-specific"/>
    <property type="evidence" value="ECO:0007669"/>
    <property type="project" value="TreeGrafter"/>
</dbReference>
<dbReference type="GO" id="GO:0000122">
    <property type="term" value="P:negative regulation of transcription by RNA polymerase II"/>
    <property type="evidence" value="ECO:0007669"/>
    <property type="project" value="TreeGrafter"/>
</dbReference>
<dbReference type="InterPro" id="IPR000679">
    <property type="entry name" value="Znf_GATA"/>
</dbReference>
<evidence type="ECO:0000256" key="7">
    <source>
        <dbReference type="ARBA" id="ARBA00023242"/>
    </source>
</evidence>
<dbReference type="PANTHER" id="PTHR10071">
    <property type="entry name" value="TRANSCRIPTION FACTOR GATA FAMILY MEMBER"/>
    <property type="match status" value="1"/>
</dbReference>
<dbReference type="GO" id="GO:0045944">
    <property type="term" value="P:positive regulation of transcription by RNA polymerase II"/>
    <property type="evidence" value="ECO:0007669"/>
    <property type="project" value="TreeGrafter"/>
</dbReference>
<accession>A0A9P1J2A0</accession>
<protein>
    <recommendedName>
        <fullName evidence="10">GATA-type domain-containing protein</fullName>
    </recommendedName>
</protein>
<organism evidence="11 12">
    <name type="scientific">Caenorhabditis angaria</name>
    <dbReference type="NCBI Taxonomy" id="860376"/>
    <lineage>
        <taxon>Eukaryota</taxon>
        <taxon>Metazoa</taxon>
        <taxon>Ecdysozoa</taxon>
        <taxon>Nematoda</taxon>
        <taxon>Chromadorea</taxon>
        <taxon>Rhabditida</taxon>
        <taxon>Rhabditina</taxon>
        <taxon>Rhabditomorpha</taxon>
        <taxon>Rhabditoidea</taxon>
        <taxon>Rhabditidae</taxon>
        <taxon>Peloderinae</taxon>
        <taxon>Caenorhabditis</taxon>
    </lineage>
</organism>
<dbReference type="GO" id="GO:0008270">
    <property type="term" value="F:zinc ion binding"/>
    <property type="evidence" value="ECO:0007669"/>
    <property type="project" value="UniProtKB-KW"/>
</dbReference>
<keyword evidence="7" id="KW-0539">Nucleus</keyword>
<dbReference type="Pfam" id="PF00320">
    <property type="entry name" value="GATA"/>
    <property type="match status" value="1"/>
</dbReference>
<proteinExistence type="predicted"/>
<dbReference type="SMART" id="SM00401">
    <property type="entry name" value="ZnF_GATA"/>
    <property type="match status" value="1"/>
</dbReference>
<dbReference type="AlphaFoldDB" id="A0A9P1J2A0"/>
<dbReference type="PANTHER" id="PTHR10071:SF281">
    <property type="entry name" value="BOX A-BINDING FACTOR-RELATED"/>
    <property type="match status" value="1"/>
</dbReference>
<comment type="caution">
    <text evidence="11">The sequence shown here is derived from an EMBL/GenBank/DDBJ whole genome shotgun (WGS) entry which is preliminary data.</text>
</comment>
<evidence type="ECO:0000256" key="5">
    <source>
        <dbReference type="ARBA" id="ARBA00023015"/>
    </source>
</evidence>
<evidence type="ECO:0000256" key="6">
    <source>
        <dbReference type="ARBA" id="ARBA00023163"/>
    </source>
</evidence>
<evidence type="ECO:0000313" key="12">
    <source>
        <dbReference type="Proteomes" id="UP001152747"/>
    </source>
</evidence>
<feature type="domain" description="GATA-type" evidence="10">
    <location>
        <begin position="279"/>
        <end position="332"/>
    </location>
</feature>
<dbReference type="FunFam" id="3.30.50.10:FF:000045">
    <property type="entry name" value="Transcription factor elt-7"/>
    <property type="match status" value="1"/>
</dbReference>
<evidence type="ECO:0000313" key="11">
    <source>
        <dbReference type="EMBL" id="CAI5454433.1"/>
    </source>
</evidence>
<evidence type="ECO:0000256" key="1">
    <source>
        <dbReference type="ARBA" id="ARBA00004123"/>
    </source>
</evidence>
<dbReference type="EMBL" id="CANHGI010000006">
    <property type="protein sequence ID" value="CAI5454433.1"/>
    <property type="molecule type" value="Genomic_DNA"/>
</dbReference>
<keyword evidence="5" id="KW-0805">Transcription regulation</keyword>
<keyword evidence="6" id="KW-0804">Transcription</keyword>
<keyword evidence="12" id="KW-1185">Reference proteome</keyword>
<dbReference type="PRINTS" id="PR00619">
    <property type="entry name" value="GATAZNFINGER"/>
</dbReference>
<dbReference type="GO" id="GO:0045165">
    <property type="term" value="P:cell fate commitment"/>
    <property type="evidence" value="ECO:0007669"/>
    <property type="project" value="TreeGrafter"/>
</dbReference>
<dbReference type="Gene3D" id="3.30.50.10">
    <property type="entry name" value="Erythroid Transcription Factor GATA-1, subunit A"/>
    <property type="match status" value="1"/>
</dbReference>
<feature type="region of interest" description="Disordered" evidence="9">
    <location>
        <begin position="1"/>
        <end position="44"/>
    </location>
</feature>
<dbReference type="PROSITE" id="PS50114">
    <property type="entry name" value="GATA_ZN_FINGER_2"/>
    <property type="match status" value="1"/>
</dbReference>
<keyword evidence="3 8" id="KW-0863">Zinc-finger</keyword>
<evidence type="ECO:0000256" key="4">
    <source>
        <dbReference type="ARBA" id="ARBA00022833"/>
    </source>
</evidence>
<dbReference type="PROSITE" id="PS00344">
    <property type="entry name" value="GATA_ZN_FINGER_1"/>
    <property type="match status" value="1"/>
</dbReference>
<dbReference type="SUPFAM" id="SSF57716">
    <property type="entry name" value="Glucocorticoid receptor-like (DNA-binding domain)"/>
    <property type="match status" value="1"/>
</dbReference>